<dbReference type="EMBL" id="LT838813">
    <property type="protein sequence ID" value="SMD43526.1"/>
    <property type="molecule type" value="Genomic_DNA"/>
</dbReference>
<evidence type="ECO:0000256" key="7">
    <source>
        <dbReference type="PROSITE-ProRule" id="PRU01360"/>
    </source>
</evidence>
<dbReference type="AlphaFoldDB" id="A0A1W2H4Y0"/>
<keyword evidence="10" id="KW-1185">Reference proteome</keyword>
<dbReference type="InterPro" id="IPR039426">
    <property type="entry name" value="TonB-dep_rcpt-like"/>
</dbReference>
<sequence>MKRKFLLLIIVFGLFLPFAKGQVSKSNDAEKINGLFAGIPFTRFVQQIESSTSFRFYFSQNETADLQVNISAKENTLEQVLGGIFDNTEFKFVIDENKRVFITKEKPLNLTLPESFFKPILSENDLDSAQRLADVERTYSRNKLYVIGTSSSNKEAFLKGKVTGLETGNPVFGAVVFEKVNFTRAITNENGEFQIRLPVGRHSLFIQNLGGFVEQRQISLQGDGILDISIEENVISLSEVVVNSEKMANISRPEMGVQKLNIETMKRLPAVLGEVDIIRSILTLPGVQTVGEASVGFNVRGGAADQNLILFNHSTIYNPSHLFGIFSAFNPDVVESVDLYKAGIPTKYGGRLSSVLDVNAKYGNEEKIKVSGGIGLLTGRLTVEGPIGENTTFIVGGRATYSDWLLNVLEENTDFQNGRASFYDFNFNIAHKINPKNTIRLNSYLSSDDFSFDRDTLFQYQNQNVNLSWLHYFNEKMEMELVLGRDEYKYSIEGRENPPNSFDLGFDLRQDFVKANFVYEYDDRHKLNFGVHSIRYELNPGYLSPVGSESVVIGETVNTERALETSIHIGDDFDINDRISLNYGARYVFYQFLGPNTQRLYEPGQPISSSTLIGEKTFGRGETISTNHGPEFRISGRYILNNISSIKAGYNTSRQFIHLMTNNAAIAPTDTWKLSDPNILPQWGNQISVGYYRNLRIDKYEFSVETYHRSMQNLVDFRSGATLILNNAIEQQVLRTEGRAYGAEILLKKNTGKLNGWISYTYSRSLLRTAEDETAEKINDGNWYPNNFDQPHNAGLVGNYELSKRFSASLNANYSTGRPITLPVAKFDYGGSERVYFSDRNAYRIPDYFRVDLSFNIEGNHKIRKLAHSSWSVGVYNLLGRRNPYSVYYTPVNGILQGYQLSIFANPIPFITYNFRI</sequence>
<organism evidence="9 10">
    <name type="scientific">Aquiflexum balticum DSM 16537</name>
    <dbReference type="NCBI Taxonomy" id="758820"/>
    <lineage>
        <taxon>Bacteria</taxon>
        <taxon>Pseudomonadati</taxon>
        <taxon>Bacteroidota</taxon>
        <taxon>Cytophagia</taxon>
        <taxon>Cytophagales</taxon>
        <taxon>Cyclobacteriaceae</taxon>
        <taxon>Aquiflexum</taxon>
    </lineage>
</organism>
<evidence type="ECO:0000256" key="2">
    <source>
        <dbReference type="ARBA" id="ARBA00022448"/>
    </source>
</evidence>
<evidence type="ECO:0000313" key="9">
    <source>
        <dbReference type="EMBL" id="SMD43526.1"/>
    </source>
</evidence>
<dbReference type="Proteomes" id="UP000192333">
    <property type="component" value="Chromosome I"/>
</dbReference>
<dbReference type="InterPro" id="IPR036942">
    <property type="entry name" value="Beta-barrel_TonB_sf"/>
</dbReference>
<dbReference type="InterPro" id="IPR012910">
    <property type="entry name" value="Plug_dom"/>
</dbReference>
<dbReference type="SUPFAM" id="SSF56935">
    <property type="entry name" value="Porins"/>
    <property type="match status" value="1"/>
</dbReference>
<keyword evidence="3 7" id="KW-1134">Transmembrane beta strand</keyword>
<evidence type="ECO:0000256" key="4">
    <source>
        <dbReference type="ARBA" id="ARBA00022692"/>
    </source>
</evidence>
<accession>A0A1W2H4Y0</accession>
<proteinExistence type="inferred from homology"/>
<dbReference type="RefSeq" id="WP_084120406.1">
    <property type="nucleotide sequence ID" value="NZ_LT838813.1"/>
</dbReference>
<feature type="domain" description="TonB-dependent receptor plug" evidence="8">
    <location>
        <begin position="276"/>
        <end position="351"/>
    </location>
</feature>
<dbReference type="Gene3D" id="2.170.130.10">
    <property type="entry name" value="TonB-dependent receptor, plug domain"/>
    <property type="match status" value="1"/>
</dbReference>
<dbReference type="Gene3D" id="2.40.170.20">
    <property type="entry name" value="TonB-dependent receptor, beta-barrel domain"/>
    <property type="match status" value="1"/>
</dbReference>
<reference evidence="10" key="1">
    <citation type="submission" date="2017-04" db="EMBL/GenBank/DDBJ databases">
        <authorList>
            <person name="Varghese N."/>
            <person name="Submissions S."/>
        </authorList>
    </citation>
    <scope>NUCLEOTIDE SEQUENCE [LARGE SCALE GENOMIC DNA]</scope>
    <source>
        <strain evidence="10">DSM 16537</strain>
    </source>
</reference>
<dbReference type="STRING" id="758820.SAMN00777080_2119"/>
<dbReference type="PROSITE" id="PS52016">
    <property type="entry name" value="TONB_DEPENDENT_REC_3"/>
    <property type="match status" value="1"/>
</dbReference>
<keyword evidence="2 7" id="KW-0813">Transport</keyword>
<keyword evidence="6 7" id="KW-0998">Cell outer membrane</keyword>
<dbReference type="OrthoDB" id="1111684at2"/>
<evidence type="ECO:0000256" key="3">
    <source>
        <dbReference type="ARBA" id="ARBA00022452"/>
    </source>
</evidence>
<keyword evidence="4 7" id="KW-0812">Transmembrane</keyword>
<dbReference type="InterPro" id="IPR037066">
    <property type="entry name" value="Plug_dom_sf"/>
</dbReference>
<keyword evidence="9" id="KW-0675">Receptor</keyword>
<name>A0A1W2H4Y0_9BACT</name>
<gene>
    <name evidence="9" type="ORF">SAMN00777080_2119</name>
</gene>
<keyword evidence="5 7" id="KW-0472">Membrane</keyword>
<evidence type="ECO:0000256" key="1">
    <source>
        <dbReference type="ARBA" id="ARBA00004571"/>
    </source>
</evidence>
<comment type="subcellular location">
    <subcellularLocation>
        <location evidence="1 7">Cell outer membrane</location>
        <topology evidence="1 7">Multi-pass membrane protein</topology>
    </subcellularLocation>
</comment>
<protein>
    <submittedName>
        <fullName evidence="9">Outer membrane receptor proteins, mostly Fe transport</fullName>
    </submittedName>
</protein>
<dbReference type="Pfam" id="PF13715">
    <property type="entry name" value="CarbopepD_reg_2"/>
    <property type="match status" value="1"/>
</dbReference>
<dbReference type="InterPro" id="IPR008969">
    <property type="entry name" value="CarboxyPept-like_regulatory"/>
</dbReference>
<evidence type="ECO:0000256" key="5">
    <source>
        <dbReference type="ARBA" id="ARBA00023136"/>
    </source>
</evidence>
<comment type="similarity">
    <text evidence="7">Belongs to the TonB-dependent receptor family.</text>
</comment>
<evidence type="ECO:0000313" key="10">
    <source>
        <dbReference type="Proteomes" id="UP000192333"/>
    </source>
</evidence>
<dbReference type="SUPFAM" id="SSF49464">
    <property type="entry name" value="Carboxypeptidase regulatory domain-like"/>
    <property type="match status" value="1"/>
</dbReference>
<dbReference type="GO" id="GO:0009279">
    <property type="term" value="C:cell outer membrane"/>
    <property type="evidence" value="ECO:0007669"/>
    <property type="project" value="UniProtKB-SubCell"/>
</dbReference>
<evidence type="ECO:0000259" key="8">
    <source>
        <dbReference type="Pfam" id="PF07715"/>
    </source>
</evidence>
<dbReference type="Pfam" id="PF07715">
    <property type="entry name" value="Plug"/>
    <property type="match status" value="1"/>
</dbReference>
<evidence type="ECO:0000256" key="6">
    <source>
        <dbReference type="ARBA" id="ARBA00023237"/>
    </source>
</evidence>